<reference evidence="1 2" key="1">
    <citation type="journal article" date="2020" name="Cell">
        <title>Large-Scale Comparative Analyses of Tick Genomes Elucidate Their Genetic Diversity and Vector Capacities.</title>
        <authorList>
            <consortium name="Tick Genome and Microbiome Consortium (TIGMIC)"/>
            <person name="Jia N."/>
            <person name="Wang J."/>
            <person name="Shi W."/>
            <person name="Du L."/>
            <person name="Sun Y."/>
            <person name="Zhan W."/>
            <person name="Jiang J.F."/>
            <person name="Wang Q."/>
            <person name="Zhang B."/>
            <person name="Ji P."/>
            <person name="Bell-Sakyi L."/>
            <person name="Cui X.M."/>
            <person name="Yuan T.T."/>
            <person name="Jiang B.G."/>
            <person name="Yang W.F."/>
            <person name="Lam T.T."/>
            <person name="Chang Q.C."/>
            <person name="Ding S.J."/>
            <person name="Wang X.J."/>
            <person name="Zhu J.G."/>
            <person name="Ruan X.D."/>
            <person name="Zhao L."/>
            <person name="Wei J.T."/>
            <person name="Ye R.Z."/>
            <person name="Que T.C."/>
            <person name="Du C.H."/>
            <person name="Zhou Y.H."/>
            <person name="Cheng J.X."/>
            <person name="Dai P.F."/>
            <person name="Guo W.B."/>
            <person name="Han X.H."/>
            <person name="Huang E.J."/>
            <person name="Li L.F."/>
            <person name="Wei W."/>
            <person name="Gao Y.C."/>
            <person name="Liu J.Z."/>
            <person name="Shao H.Z."/>
            <person name="Wang X."/>
            <person name="Wang C.C."/>
            <person name="Yang T.C."/>
            <person name="Huo Q.B."/>
            <person name="Li W."/>
            <person name="Chen H.Y."/>
            <person name="Chen S.E."/>
            <person name="Zhou L.G."/>
            <person name="Ni X.B."/>
            <person name="Tian J.H."/>
            <person name="Sheng Y."/>
            <person name="Liu T."/>
            <person name="Pan Y.S."/>
            <person name="Xia L.Y."/>
            <person name="Li J."/>
            <person name="Zhao F."/>
            <person name="Cao W.C."/>
        </authorList>
    </citation>
    <scope>NUCLEOTIDE SEQUENCE [LARGE SCALE GENOMIC DNA]</scope>
    <source>
        <strain evidence="1">HaeL-2018</strain>
    </source>
</reference>
<sequence length="108" mass="12541">MHSLWGLHAARWLETRMTLNGTTKPLLLQRNSLTFKALATKRFDTKPECAQLRKYLSARQNAEKDVQSFANRVRMLGTATMAKYRGLESDSKSEVRKEFLNEPRRTQL</sequence>
<dbReference type="AlphaFoldDB" id="A0A9J6FI69"/>
<evidence type="ECO:0000313" key="1">
    <source>
        <dbReference type="EMBL" id="KAH9362709.1"/>
    </source>
</evidence>
<organism evidence="1 2">
    <name type="scientific">Haemaphysalis longicornis</name>
    <name type="common">Bush tick</name>
    <dbReference type="NCBI Taxonomy" id="44386"/>
    <lineage>
        <taxon>Eukaryota</taxon>
        <taxon>Metazoa</taxon>
        <taxon>Ecdysozoa</taxon>
        <taxon>Arthropoda</taxon>
        <taxon>Chelicerata</taxon>
        <taxon>Arachnida</taxon>
        <taxon>Acari</taxon>
        <taxon>Parasitiformes</taxon>
        <taxon>Ixodida</taxon>
        <taxon>Ixodoidea</taxon>
        <taxon>Ixodidae</taxon>
        <taxon>Haemaphysalinae</taxon>
        <taxon>Haemaphysalis</taxon>
    </lineage>
</organism>
<comment type="caution">
    <text evidence="1">The sequence shown here is derived from an EMBL/GenBank/DDBJ whole genome shotgun (WGS) entry which is preliminary data.</text>
</comment>
<keyword evidence="2" id="KW-1185">Reference proteome</keyword>
<dbReference type="EMBL" id="JABSTR010000001">
    <property type="protein sequence ID" value="KAH9362709.1"/>
    <property type="molecule type" value="Genomic_DNA"/>
</dbReference>
<dbReference type="Proteomes" id="UP000821853">
    <property type="component" value="Chromosome 1"/>
</dbReference>
<evidence type="ECO:0000313" key="2">
    <source>
        <dbReference type="Proteomes" id="UP000821853"/>
    </source>
</evidence>
<accession>A0A9J6FI69</accession>
<name>A0A9J6FI69_HAELO</name>
<proteinExistence type="predicted"/>
<gene>
    <name evidence="1" type="ORF">HPB48_001194</name>
</gene>
<protein>
    <submittedName>
        <fullName evidence="1">Uncharacterized protein</fullName>
    </submittedName>
</protein>
<dbReference type="VEuPathDB" id="VectorBase:HLOH_056589"/>